<dbReference type="EMBL" id="JBHSML010000003">
    <property type="protein sequence ID" value="MFC5516351.1"/>
    <property type="molecule type" value="Genomic_DNA"/>
</dbReference>
<feature type="region of interest" description="Disordered" evidence="5">
    <location>
        <begin position="250"/>
        <end position="311"/>
    </location>
</feature>
<proteinExistence type="inferred from homology"/>
<dbReference type="InterPro" id="IPR003593">
    <property type="entry name" value="AAA+_ATPase"/>
</dbReference>
<dbReference type="SMART" id="SM00382">
    <property type="entry name" value="AAA"/>
    <property type="match status" value="2"/>
</dbReference>
<dbReference type="PROSITE" id="PS50893">
    <property type="entry name" value="ABC_TRANSPORTER_2"/>
    <property type="match status" value="2"/>
</dbReference>
<keyword evidence="3" id="KW-0547">Nucleotide-binding</keyword>
<accession>A0ABW0PUR3</accession>
<dbReference type="Pfam" id="PF00005">
    <property type="entry name" value="ABC_tran"/>
    <property type="match status" value="2"/>
</dbReference>
<dbReference type="Proteomes" id="UP001596150">
    <property type="component" value="Unassembled WGS sequence"/>
</dbReference>
<keyword evidence="4 7" id="KW-0067">ATP-binding</keyword>
<feature type="domain" description="ABC transporter" evidence="6">
    <location>
        <begin position="10"/>
        <end position="240"/>
    </location>
</feature>
<evidence type="ECO:0000259" key="6">
    <source>
        <dbReference type="PROSITE" id="PS50893"/>
    </source>
</evidence>
<evidence type="ECO:0000256" key="5">
    <source>
        <dbReference type="SAM" id="MobiDB-lite"/>
    </source>
</evidence>
<dbReference type="CDD" id="cd03221">
    <property type="entry name" value="ABCF_EF-3"/>
    <property type="match status" value="1"/>
</dbReference>
<protein>
    <submittedName>
        <fullName evidence="7">ABC-F family ATP-binding cassette domain-containing protein</fullName>
    </submittedName>
</protein>
<evidence type="ECO:0000313" key="8">
    <source>
        <dbReference type="Proteomes" id="UP001596150"/>
    </source>
</evidence>
<feature type="domain" description="ABC transporter" evidence="6">
    <location>
        <begin position="343"/>
        <end position="532"/>
    </location>
</feature>
<dbReference type="InterPro" id="IPR003439">
    <property type="entry name" value="ABC_transporter-like_ATP-bd"/>
</dbReference>
<dbReference type="PANTHER" id="PTHR19211:SF6">
    <property type="entry name" value="BLL7188 PROTEIN"/>
    <property type="match status" value="1"/>
</dbReference>
<dbReference type="SUPFAM" id="SSF52540">
    <property type="entry name" value="P-loop containing nucleoside triphosphate hydrolases"/>
    <property type="match status" value="2"/>
</dbReference>
<keyword evidence="8" id="KW-1185">Reference proteome</keyword>
<dbReference type="PANTHER" id="PTHR19211">
    <property type="entry name" value="ATP-BINDING TRANSPORT PROTEIN-RELATED"/>
    <property type="match status" value="1"/>
</dbReference>
<dbReference type="Gene3D" id="3.40.50.300">
    <property type="entry name" value="P-loop containing nucleotide triphosphate hydrolases"/>
    <property type="match status" value="2"/>
</dbReference>
<keyword evidence="2" id="KW-0677">Repeat</keyword>
<dbReference type="RefSeq" id="WP_266341454.1">
    <property type="nucleotide sequence ID" value="NZ_JAPKNH010000001.1"/>
</dbReference>
<dbReference type="InterPro" id="IPR050611">
    <property type="entry name" value="ABCF"/>
</dbReference>
<comment type="caution">
    <text evidence="7">The sequence shown here is derived from an EMBL/GenBank/DDBJ whole genome shotgun (WGS) entry which is preliminary data.</text>
</comment>
<feature type="compositionally biased region" description="Basic and acidic residues" evidence="5">
    <location>
        <begin position="250"/>
        <end position="294"/>
    </location>
</feature>
<reference evidence="8" key="1">
    <citation type="journal article" date="2019" name="Int. J. Syst. Evol. Microbiol.">
        <title>The Global Catalogue of Microorganisms (GCM) 10K type strain sequencing project: providing services to taxonomists for standard genome sequencing and annotation.</title>
        <authorList>
            <consortium name="The Broad Institute Genomics Platform"/>
            <consortium name="The Broad Institute Genome Sequencing Center for Infectious Disease"/>
            <person name="Wu L."/>
            <person name="Ma J."/>
        </authorList>
    </citation>
    <scope>NUCLEOTIDE SEQUENCE [LARGE SCALE GENOMIC DNA]</scope>
    <source>
        <strain evidence="8">KACC 12633</strain>
    </source>
</reference>
<sequence>MSIRSATSLVALHDVSFATPDGRLLLDHIDISFGPERTGLVGRNGVGKSTLLKIITGEALPSGGTVDRAGRIGLLRQVVQPLPGEAVVNALGIAADLERLDRLERGLGTAEDFSNADWTLEARLAEALAAVDLAGLDLARAIDSLSGGQRTRLGLAALLLAEPDLILLDEPTNNLDAEGRSAVARILAGWRKGAIVVSHDRTLLRDMDRIVELSTLGARIYGGNYDLYAERKTAERETAARDLEIARHDAKATERRIQASVERQQKRDGRGAKNRAKNDQPKILLDAKRDRSERTAGAIGQRAERQRQEAATALSGAEAEFERVETLALRLPSTNLPAGRIVLAFEGVEFAYPDRPALIQEFSLTISGPERIALVGANGAGKSTVLRLAAGDIEPTRGTVQRPIASAMLDQSVGFLDPSLSIVENFRRLNPDASLNHAHAVLARFLYRNQAALKPVHALSGGEMLRAGLACVLGGTTPPGLLILDEPTNHLDLDSIAAIEAALRDFDGALLIASHDEDFLDAVGIERRIAFPLKSADAGAMAAFQP</sequence>
<organism evidence="7 8">
    <name type="scientific">Kaistia terrae</name>
    <dbReference type="NCBI Taxonomy" id="537017"/>
    <lineage>
        <taxon>Bacteria</taxon>
        <taxon>Pseudomonadati</taxon>
        <taxon>Pseudomonadota</taxon>
        <taxon>Alphaproteobacteria</taxon>
        <taxon>Hyphomicrobiales</taxon>
        <taxon>Kaistiaceae</taxon>
        <taxon>Kaistia</taxon>
    </lineage>
</organism>
<evidence type="ECO:0000256" key="4">
    <source>
        <dbReference type="ARBA" id="ARBA00022840"/>
    </source>
</evidence>
<evidence type="ECO:0000313" key="7">
    <source>
        <dbReference type="EMBL" id="MFC5516351.1"/>
    </source>
</evidence>
<gene>
    <name evidence="7" type="ORF">ACFPP9_11270</name>
</gene>
<comment type="similarity">
    <text evidence="1">Belongs to the ABC transporter superfamily.</text>
</comment>
<dbReference type="InterPro" id="IPR027417">
    <property type="entry name" value="P-loop_NTPase"/>
</dbReference>
<dbReference type="GO" id="GO:0005524">
    <property type="term" value="F:ATP binding"/>
    <property type="evidence" value="ECO:0007669"/>
    <property type="project" value="UniProtKB-KW"/>
</dbReference>
<evidence type="ECO:0000256" key="3">
    <source>
        <dbReference type="ARBA" id="ARBA00022741"/>
    </source>
</evidence>
<dbReference type="InterPro" id="IPR017871">
    <property type="entry name" value="ABC_transporter-like_CS"/>
</dbReference>
<name>A0ABW0PUR3_9HYPH</name>
<dbReference type="PROSITE" id="PS00211">
    <property type="entry name" value="ABC_TRANSPORTER_1"/>
    <property type="match status" value="1"/>
</dbReference>
<evidence type="ECO:0000256" key="1">
    <source>
        <dbReference type="ARBA" id="ARBA00005417"/>
    </source>
</evidence>
<evidence type="ECO:0000256" key="2">
    <source>
        <dbReference type="ARBA" id="ARBA00022737"/>
    </source>
</evidence>